<evidence type="ECO:0000313" key="2">
    <source>
        <dbReference type="Proteomes" id="UP000177199"/>
    </source>
</evidence>
<dbReference type="AlphaFoldDB" id="A0A1F7HI90"/>
<protein>
    <submittedName>
        <fullName evidence="1">Uncharacterized protein</fullName>
    </submittedName>
</protein>
<sequence length="183" mass="21200">MTPESLPKADFIPTMGDVGMLMSRSGIMLRSSHREPRNVFFGRVLSESFVDTKSLSIVYQDRHRARIKIYGPEDAKKPVIFFDELEPFHFLIDFSEYAQGSDDVSQMLIGIITSKSKYESPIVVITGENSVRPINQDELNRLFSAINPLSDRALRNFDKKFFRRIRRKDIFKRVKSRPNPILE</sequence>
<reference evidence="1 2" key="1">
    <citation type="journal article" date="2016" name="Nat. Commun.">
        <title>Thousands of microbial genomes shed light on interconnected biogeochemical processes in an aquifer system.</title>
        <authorList>
            <person name="Anantharaman K."/>
            <person name="Brown C.T."/>
            <person name="Hug L.A."/>
            <person name="Sharon I."/>
            <person name="Castelle C.J."/>
            <person name="Probst A.J."/>
            <person name="Thomas B.C."/>
            <person name="Singh A."/>
            <person name="Wilkins M.J."/>
            <person name="Karaoz U."/>
            <person name="Brodie E.L."/>
            <person name="Williams K.H."/>
            <person name="Hubbard S.S."/>
            <person name="Banfield J.F."/>
        </authorList>
    </citation>
    <scope>NUCLEOTIDE SEQUENCE [LARGE SCALE GENOMIC DNA]</scope>
</reference>
<dbReference type="EMBL" id="MFZV01000037">
    <property type="protein sequence ID" value="OGK30939.1"/>
    <property type="molecule type" value="Genomic_DNA"/>
</dbReference>
<dbReference type="Proteomes" id="UP000177199">
    <property type="component" value="Unassembled WGS sequence"/>
</dbReference>
<organism evidence="1 2">
    <name type="scientific">Candidatus Roizmanbacteria bacterium RIFCSPHIGHO2_12_FULL_33_9</name>
    <dbReference type="NCBI Taxonomy" id="1802045"/>
    <lineage>
        <taxon>Bacteria</taxon>
        <taxon>Candidatus Roizmaniibacteriota</taxon>
    </lineage>
</organism>
<gene>
    <name evidence="1" type="ORF">A3F29_00625</name>
</gene>
<name>A0A1F7HI90_9BACT</name>
<accession>A0A1F7HI90</accession>
<evidence type="ECO:0000313" key="1">
    <source>
        <dbReference type="EMBL" id="OGK30939.1"/>
    </source>
</evidence>
<comment type="caution">
    <text evidence="1">The sequence shown here is derived from an EMBL/GenBank/DDBJ whole genome shotgun (WGS) entry which is preliminary data.</text>
</comment>
<proteinExistence type="predicted"/>